<organism evidence="1 2">
    <name type="scientific">Cymbomonas tetramitiformis</name>
    <dbReference type="NCBI Taxonomy" id="36881"/>
    <lineage>
        <taxon>Eukaryota</taxon>
        <taxon>Viridiplantae</taxon>
        <taxon>Chlorophyta</taxon>
        <taxon>Pyramimonadophyceae</taxon>
        <taxon>Pyramimonadales</taxon>
        <taxon>Pyramimonadaceae</taxon>
        <taxon>Cymbomonas</taxon>
    </lineage>
</organism>
<name>A0AAE0FGP8_9CHLO</name>
<sequence length="139" mass="15299">MGETGSEVKREAVPSLLHLCCDVARRSGLSFHLKDVPLPPDVTERLFNSHEHCGELVHYCWLTITRRKQRSAVWSCCGHPHNARWEELGGPPCSAPLGPVHRGKIKDGALSGKGPRTRLVAPAWTCCWQAPTARGCKAL</sequence>
<dbReference type="EMBL" id="LGRX02018680">
    <property type="protein sequence ID" value="KAK3259511.1"/>
    <property type="molecule type" value="Genomic_DNA"/>
</dbReference>
<protein>
    <submittedName>
        <fullName evidence="1">Uncharacterized protein</fullName>
    </submittedName>
</protein>
<gene>
    <name evidence="1" type="ORF">CYMTET_31494</name>
</gene>
<reference evidence="1 2" key="1">
    <citation type="journal article" date="2015" name="Genome Biol. Evol.">
        <title>Comparative Genomics of a Bacterivorous Green Alga Reveals Evolutionary Causalities and Consequences of Phago-Mixotrophic Mode of Nutrition.</title>
        <authorList>
            <person name="Burns J.A."/>
            <person name="Paasch A."/>
            <person name="Narechania A."/>
            <person name="Kim E."/>
        </authorList>
    </citation>
    <scope>NUCLEOTIDE SEQUENCE [LARGE SCALE GENOMIC DNA]</scope>
    <source>
        <strain evidence="1 2">PLY_AMNH</strain>
    </source>
</reference>
<dbReference type="Proteomes" id="UP001190700">
    <property type="component" value="Unassembled WGS sequence"/>
</dbReference>
<keyword evidence="2" id="KW-1185">Reference proteome</keyword>
<comment type="caution">
    <text evidence="1">The sequence shown here is derived from an EMBL/GenBank/DDBJ whole genome shotgun (WGS) entry which is preliminary data.</text>
</comment>
<proteinExistence type="predicted"/>
<dbReference type="AlphaFoldDB" id="A0AAE0FGP8"/>
<evidence type="ECO:0000313" key="1">
    <source>
        <dbReference type="EMBL" id="KAK3259511.1"/>
    </source>
</evidence>
<accession>A0AAE0FGP8</accession>
<evidence type="ECO:0000313" key="2">
    <source>
        <dbReference type="Proteomes" id="UP001190700"/>
    </source>
</evidence>